<dbReference type="RefSeq" id="WP_281256114.1">
    <property type="nucleotide sequence ID" value="NZ_AWWI01000163.1"/>
</dbReference>
<protein>
    <recommendedName>
        <fullName evidence="1">Exonuclease VII large subunit C-terminal domain-containing protein</fullName>
    </recommendedName>
</protein>
<sequence>ALGQRLEVRGQRLRDLARALPRVETLLDQPRQKVDSVGERLPAALIRSVQTRRVRLSERAGSLRPALLHRAVEGEARRLEDRAGRLDPALLRLITARREALGRRSDRLSLRPIQRDLGVKRERLGALSRRFDEAASGQLAELRRKLDALDRLRETLSYKATLERGYAVVRGDGHVVTGKTAAAQASGLEIEFADGRFKIGGSAMKKSTKKAPEQGSLF</sequence>
<accession>A0A2G8R7Z7</accession>
<dbReference type="GO" id="GO:0008855">
    <property type="term" value="F:exodeoxyribonuclease VII activity"/>
    <property type="evidence" value="ECO:0007669"/>
    <property type="project" value="InterPro"/>
</dbReference>
<dbReference type="InterPro" id="IPR003753">
    <property type="entry name" value="Exonuc_VII_L"/>
</dbReference>
<feature type="domain" description="Exonuclease VII large subunit C-terminal" evidence="1">
    <location>
        <begin position="69"/>
        <end position="198"/>
    </location>
</feature>
<dbReference type="GO" id="GO:0009318">
    <property type="term" value="C:exodeoxyribonuclease VII complex"/>
    <property type="evidence" value="ECO:0007669"/>
    <property type="project" value="InterPro"/>
</dbReference>
<proteinExistence type="predicted"/>
<name>A0A2G8R7Z7_9RHOB</name>
<evidence type="ECO:0000259" key="1">
    <source>
        <dbReference type="Pfam" id="PF02601"/>
    </source>
</evidence>
<dbReference type="GO" id="GO:0006308">
    <property type="term" value="P:DNA catabolic process"/>
    <property type="evidence" value="ECO:0007669"/>
    <property type="project" value="InterPro"/>
</dbReference>
<dbReference type="InterPro" id="IPR020579">
    <property type="entry name" value="Exonuc_VII_lsu_C"/>
</dbReference>
<evidence type="ECO:0000313" key="2">
    <source>
        <dbReference type="EMBL" id="PIL17667.1"/>
    </source>
</evidence>
<dbReference type="EMBL" id="AWWI01000163">
    <property type="protein sequence ID" value="PIL17667.1"/>
    <property type="molecule type" value="Genomic_DNA"/>
</dbReference>
<evidence type="ECO:0000313" key="3">
    <source>
        <dbReference type="Proteomes" id="UP000231259"/>
    </source>
</evidence>
<organism evidence="2 3">
    <name type="scientific">Puniceibacterium antarcticum</name>
    <dbReference type="NCBI Taxonomy" id="1206336"/>
    <lineage>
        <taxon>Bacteria</taxon>
        <taxon>Pseudomonadati</taxon>
        <taxon>Pseudomonadota</taxon>
        <taxon>Alphaproteobacteria</taxon>
        <taxon>Rhodobacterales</taxon>
        <taxon>Paracoccaceae</taxon>
        <taxon>Puniceibacterium</taxon>
    </lineage>
</organism>
<dbReference type="PANTHER" id="PTHR30008">
    <property type="entry name" value="EXODEOXYRIBONUCLEASE 7 LARGE SUBUNIT"/>
    <property type="match status" value="1"/>
</dbReference>
<dbReference type="PANTHER" id="PTHR30008:SF0">
    <property type="entry name" value="EXODEOXYRIBONUCLEASE 7 LARGE SUBUNIT"/>
    <property type="match status" value="1"/>
</dbReference>
<dbReference type="AlphaFoldDB" id="A0A2G8R7Z7"/>
<dbReference type="Proteomes" id="UP000231259">
    <property type="component" value="Unassembled WGS sequence"/>
</dbReference>
<reference evidence="2 3" key="1">
    <citation type="submission" date="2013-09" db="EMBL/GenBank/DDBJ databases">
        <title>Genome sequencing of Phaeobacter antarcticus sp. nov. SM1211.</title>
        <authorList>
            <person name="Zhang X.-Y."/>
            <person name="Liu C."/>
            <person name="Chen X.-L."/>
            <person name="Xie B.-B."/>
            <person name="Qin Q.-L."/>
            <person name="Rong J.-C."/>
            <person name="Zhang Y.-Z."/>
        </authorList>
    </citation>
    <scope>NUCLEOTIDE SEQUENCE [LARGE SCALE GENOMIC DNA]</scope>
    <source>
        <strain evidence="2 3">SM1211</strain>
    </source>
</reference>
<dbReference type="Pfam" id="PF02601">
    <property type="entry name" value="Exonuc_VII_L"/>
    <property type="match status" value="1"/>
</dbReference>
<feature type="non-terminal residue" evidence="2">
    <location>
        <position position="1"/>
    </location>
</feature>
<gene>
    <name evidence="2" type="ORF">P775_23740</name>
</gene>
<keyword evidence="3" id="KW-1185">Reference proteome</keyword>
<comment type="caution">
    <text evidence="2">The sequence shown here is derived from an EMBL/GenBank/DDBJ whole genome shotgun (WGS) entry which is preliminary data.</text>
</comment>